<gene>
    <name evidence="1" type="ORF">M422DRAFT_147160</name>
</gene>
<dbReference type="Proteomes" id="UP000054279">
    <property type="component" value="Unassembled WGS sequence"/>
</dbReference>
<evidence type="ECO:0000313" key="1">
    <source>
        <dbReference type="EMBL" id="KIJ41337.1"/>
    </source>
</evidence>
<dbReference type="HOGENOM" id="CLU_2518830_0_0_1"/>
<reference evidence="1 2" key="1">
    <citation type="submission" date="2014-06" db="EMBL/GenBank/DDBJ databases">
        <title>Evolutionary Origins and Diversification of the Mycorrhizal Mutualists.</title>
        <authorList>
            <consortium name="DOE Joint Genome Institute"/>
            <consortium name="Mycorrhizal Genomics Consortium"/>
            <person name="Kohler A."/>
            <person name="Kuo A."/>
            <person name="Nagy L.G."/>
            <person name="Floudas D."/>
            <person name="Copeland A."/>
            <person name="Barry K.W."/>
            <person name="Cichocki N."/>
            <person name="Veneault-Fourrey C."/>
            <person name="LaButti K."/>
            <person name="Lindquist E.A."/>
            <person name="Lipzen A."/>
            <person name="Lundell T."/>
            <person name="Morin E."/>
            <person name="Murat C."/>
            <person name="Riley R."/>
            <person name="Ohm R."/>
            <person name="Sun H."/>
            <person name="Tunlid A."/>
            <person name="Henrissat B."/>
            <person name="Grigoriev I.V."/>
            <person name="Hibbett D.S."/>
            <person name="Martin F."/>
        </authorList>
    </citation>
    <scope>NUCLEOTIDE SEQUENCE [LARGE SCALE GENOMIC DNA]</scope>
    <source>
        <strain evidence="1 2">SS14</strain>
    </source>
</reference>
<keyword evidence="2" id="KW-1185">Reference proteome</keyword>
<accession>A0A0C9VIK7</accession>
<dbReference type="OrthoDB" id="2740399at2759"/>
<organism evidence="1 2">
    <name type="scientific">Sphaerobolus stellatus (strain SS14)</name>
    <dbReference type="NCBI Taxonomy" id="990650"/>
    <lineage>
        <taxon>Eukaryota</taxon>
        <taxon>Fungi</taxon>
        <taxon>Dikarya</taxon>
        <taxon>Basidiomycota</taxon>
        <taxon>Agaricomycotina</taxon>
        <taxon>Agaricomycetes</taxon>
        <taxon>Phallomycetidae</taxon>
        <taxon>Geastrales</taxon>
        <taxon>Sphaerobolaceae</taxon>
        <taxon>Sphaerobolus</taxon>
    </lineage>
</organism>
<feature type="non-terminal residue" evidence="1">
    <location>
        <position position="85"/>
    </location>
</feature>
<protein>
    <submittedName>
        <fullName evidence="1">Unplaced genomic scaffold SPHSTscaffold_62, whole genome shotgun sequence</fullName>
    </submittedName>
</protein>
<dbReference type="EMBL" id="KN837137">
    <property type="protein sequence ID" value="KIJ41337.1"/>
    <property type="molecule type" value="Genomic_DNA"/>
</dbReference>
<dbReference type="AlphaFoldDB" id="A0A0C9VIK7"/>
<sequence length="85" mass="9659">LRRHLLGVKPRHEAHTKQQMLTAEQADVLIDWSIFLGSIAQPCTCTEIKAKIFSMVGRVPSDDWVRKFLRRQPKIVAHSGKGLDP</sequence>
<feature type="non-terminal residue" evidence="1">
    <location>
        <position position="1"/>
    </location>
</feature>
<name>A0A0C9VIK7_SPHS4</name>
<proteinExistence type="predicted"/>
<evidence type="ECO:0000313" key="2">
    <source>
        <dbReference type="Proteomes" id="UP000054279"/>
    </source>
</evidence>